<reference evidence="2 3" key="1">
    <citation type="journal article" date="2007" name="J. Bacteriol.">
        <title>The complete genome sequence of Roseobacter denitrificans reveals a mixotrophic rather than photosynthetic metabolism.</title>
        <authorList>
            <person name="Swingley W.D."/>
            <person name="Sadekar S."/>
            <person name="Mastrian S.D."/>
            <person name="Matthies H.J."/>
            <person name="Hao J."/>
            <person name="Ramos H."/>
            <person name="Acharya C.R."/>
            <person name="Conrad A.L."/>
            <person name="Taylor H.L."/>
            <person name="Dejesa L.C."/>
            <person name="Shah M.K."/>
            <person name="O'huallachain M.E."/>
            <person name="Lince M.T."/>
            <person name="Blankenship R.E."/>
            <person name="Beatty J.T."/>
            <person name="Touchman J.W."/>
        </authorList>
    </citation>
    <scope>NUCLEOTIDE SEQUENCE [LARGE SCALE GENOMIC DNA]</scope>
    <source>
        <strain evidence="3">ATCC 33942 / OCh 114</strain>
    </source>
</reference>
<proteinExistence type="predicted"/>
<evidence type="ECO:0000313" key="3">
    <source>
        <dbReference type="Proteomes" id="UP000007029"/>
    </source>
</evidence>
<protein>
    <submittedName>
        <fullName evidence="2">Uncharacterized protein</fullName>
    </submittedName>
</protein>
<evidence type="ECO:0000313" key="2">
    <source>
        <dbReference type="EMBL" id="ABG33173.1"/>
    </source>
</evidence>
<dbReference type="STRING" id="375451.RD1_3701"/>
<sequence length="126" mass="14672">MPLCERGLSTSFLAFRPPFRFRNGNTRYCRTCAQTREHTALSRRLTKPFHLHYSRFRRRGRSEVKRAGRNVMSRAKGAMERCKHSFGIAHGPFHRNTVANKTANTFGRMSSAQRTVSQLHKRNRHA</sequence>
<evidence type="ECO:0000256" key="1">
    <source>
        <dbReference type="SAM" id="MobiDB-lite"/>
    </source>
</evidence>
<dbReference type="KEGG" id="rde:RD1_3701"/>
<keyword evidence="3" id="KW-1185">Reference proteome</keyword>
<name>Q162C0_ROSDO</name>
<dbReference type="EMBL" id="CP000362">
    <property type="protein sequence ID" value="ABG33173.1"/>
    <property type="molecule type" value="Genomic_DNA"/>
</dbReference>
<feature type="compositionally biased region" description="Polar residues" evidence="1">
    <location>
        <begin position="107"/>
        <end position="118"/>
    </location>
</feature>
<gene>
    <name evidence="2" type="ordered locus">RD1_3701</name>
</gene>
<dbReference type="Proteomes" id="UP000007029">
    <property type="component" value="Chromosome"/>
</dbReference>
<accession>Q162C0</accession>
<organism evidence="2 3">
    <name type="scientific">Roseobacter denitrificans (strain ATCC 33942 / OCh 114)</name>
    <name type="common">Erythrobacter sp. (strain OCh 114)</name>
    <name type="synonym">Roseobacter denitrificans</name>
    <dbReference type="NCBI Taxonomy" id="375451"/>
    <lineage>
        <taxon>Bacteria</taxon>
        <taxon>Pseudomonadati</taxon>
        <taxon>Pseudomonadota</taxon>
        <taxon>Alphaproteobacteria</taxon>
        <taxon>Rhodobacterales</taxon>
        <taxon>Roseobacteraceae</taxon>
        <taxon>Roseobacter</taxon>
    </lineage>
</organism>
<feature type="region of interest" description="Disordered" evidence="1">
    <location>
        <begin position="107"/>
        <end position="126"/>
    </location>
</feature>
<dbReference type="AlphaFoldDB" id="Q162C0"/>
<dbReference type="HOGENOM" id="CLU_1979901_0_0_5"/>